<dbReference type="PRINTS" id="PR00313">
    <property type="entry name" value="CABNDNGRPT"/>
</dbReference>
<accession>A0ABP3Q5P0</accession>
<dbReference type="InterPro" id="IPR001343">
    <property type="entry name" value="Hemolysn_Ca-bd"/>
</dbReference>
<proteinExistence type="predicted"/>
<name>A0ABP3Q5P0_9PROT</name>
<dbReference type="PROSITE" id="PS00330">
    <property type="entry name" value="HEMOLYSIN_CALCIUM"/>
    <property type="match status" value="2"/>
</dbReference>
<keyword evidence="2" id="KW-1185">Reference proteome</keyword>
<evidence type="ECO:0000313" key="1">
    <source>
        <dbReference type="EMBL" id="GAA0581191.1"/>
    </source>
</evidence>
<dbReference type="Gene3D" id="2.150.10.10">
    <property type="entry name" value="Serralysin-like metalloprotease, C-terminal"/>
    <property type="match status" value="1"/>
</dbReference>
<dbReference type="RefSeq" id="WP_343895068.1">
    <property type="nucleotide sequence ID" value="NZ_BAAAFZ010000023.1"/>
</dbReference>
<organism evidence="1 2">
    <name type="scientific">Craurococcus roseus</name>
    <dbReference type="NCBI Taxonomy" id="77585"/>
    <lineage>
        <taxon>Bacteria</taxon>
        <taxon>Pseudomonadati</taxon>
        <taxon>Pseudomonadota</taxon>
        <taxon>Alphaproteobacteria</taxon>
        <taxon>Acetobacterales</taxon>
        <taxon>Acetobacteraceae</taxon>
        <taxon>Craurococcus</taxon>
    </lineage>
</organism>
<comment type="caution">
    <text evidence="1">The sequence shown here is derived from an EMBL/GenBank/DDBJ whole genome shotgun (WGS) entry which is preliminary data.</text>
</comment>
<dbReference type="Proteomes" id="UP001501588">
    <property type="component" value="Unassembled WGS sequence"/>
</dbReference>
<reference evidence="2" key="1">
    <citation type="journal article" date="2019" name="Int. J. Syst. Evol. Microbiol.">
        <title>The Global Catalogue of Microorganisms (GCM) 10K type strain sequencing project: providing services to taxonomists for standard genome sequencing and annotation.</title>
        <authorList>
            <consortium name="The Broad Institute Genomics Platform"/>
            <consortium name="The Broad Institute Genome Sequencing Center for Infectious Disease"/>
            <person name="Wu L."/>
            <person name="Ma J."/>
        </authorList>
    </citation>
    <scope>NUCLEOTIDE SEQUENCE [LARGE SCALE GENOMIC DNA]</scope>
    <source>
        <strain evidence="2">JCM 9933</strain>
    </source>
</reference>
<sequence>MPDFIMGTDADERLDGTTAAEFIWGRGGDDTIYGDGYAPGIPGDGQGPAQYLGGNDILWGDEGNDRLSGGHGADVLIGGAGADAFSFGTHIPFNTNNVTPGIHVLDTGVGAGARDVVVDFTPSEDVIDLSLLLALAHRHLNINEAYEFVGDGAFTGERAQVRYVVEGDRTIVQLDGTDFSGGGVRNVDGVVDAEIELLGAHALTAANFLL</sequence>
<gene>
    <name evidence="1" type="ORF">GCM10009416_19580</name>
</gene>
<evidence type="ECO:0000313" key="2">
    <source>
        <dbReference type="Proteomes" id="UP001501588"/>
    </source>
</evidence>
<dbReference type="EMBL" id="BAAAFZ010000023">
    <property type="protein sequence ID" value="GAA0581191.1"/>
    <property type="molecule type" value="Genomic_DNA"/>
</dbReference>
<dbReference type="InterPro" id="IPR011049">
    <property type="entry name" value="Serralysin-like_metalloprot_C"/>
</dbReference>
<protein>
    <recommendedName>
        <fullName evidence="3">Calcium-binding protein</fullName>
    </recommendedName>
</protein>
<dbReference type="Pfam" id="PF00353">
    <property type="entry name" value="HemolysinCabind"/>
    <property type="match status" value="2"/>
</dbReference>
<evidence type="ECO:0008006" key="3">
    <source>
        <dbReference type="Google" id="ProtNLM"/>
    </source>
</evidence>
<dbReference type="InterPro" id="IPR018511">
    <property type="entry name" value="Hemolysin-typ_Ca-bd_CS"/>
</dbReference>
<dbReference type="SUPFAM" id="SSF51120">
    <property type="entry name" value="beta-Roll"/>
    <property type="match status" value="1"/>
</dbReference>